<evidence type="ECO:0000256" key="9">
    <source>
        <dbReference type="PIRSR" id="PIRSR602401-1"/>
    </source>
</evidence>
<dbReference type="InterPro" id="IPR001128">
    <property type="entry name" value="Cyt_P450"/>
</dbReference>
<evidence type="ECO:0000256" key="10">
    <source>
        <dbReference type="RuleBase" id="RU000461"/>
    </source>
</evidence>
<accession>A0ABD3DNZ2</accession>
<evidence type="ECO:0000256" key="8">
    <source>
        <dbReference type="ARBA" id="ARBA00023033"/>
    </source>
</evidence>
<feature type="chain" id="PRO_5044843127" description="Cytochrome P450" evidence="11">
    <location>
        <begin position="21"/>
        <end position="598"/>
    </location>
</feature>
<comment type="subcellular location">
    <subcellularLocation>
        <location evidence="2">Membrane</location>
        <topology evidence="2">Single-pass membrane protein</topology>
    </subcellularLocation>
</comment>
<evidence type="ECO:0000313" key="12">
    <source>
        <dbReference type="EMBL" id="KAL3642654.1"/>
    </source>
</evidence>
<comment type="caution">
    <text evidence="12">The sequence shown here is derived from an EMBL/GenBank/DDBJ whole genome shotgun (WGS) entry which is preliminary data.</text>
</comment>
<keyword evidence="11" id="KW-0732">Signal</keyword>
<dbReference type="InterPro" id="IPR002401">
    <property type="entry name" value="Cyt_P450_E_grp-I"/>
</dbReference>
<evidence type="ECO:0000256" key="3">
    <source>
        <dbReference type="ARBA" id="ARBA00010617"/>
    </source>
</evidence>
<keyword evidence="6 10" id="KW-0560">Oxidoreductase</keyword>
<evidence type="ECO:0000256" key="7">
    <source>
        <dbReference type="ARBA" id="ARBA00023004"/>
    </source>
</evidence>
<protein>
    <recommendedName>
        <fullName evidence="14">Cytochrome P450</fullName>
    </recommendedName>
</protein>
<keyword evidence="8 10" id="KW-0503">Monooxygenase</keyword>
<sequence>MMAWISVLSIAWILTEKYTGCPSQSLIIPPIAPDPALNEPSNLSCPSFGLVQVSHAPLRIGGFFYRMCALGLPDFPQAKSKDSEDSIAGLRSSVFPSHPIDPQTVKVTLLALLVILFLKKLFKSKNGPSKPHPPGWPVVGNIFDLGKIPHHTFYKLRADYGPVIWLKLGAINTMVVQSAEAASELFKKYDLSFADRKVPDSMTSLGYNRGSVAIGAYGDYWRKLRRICSTEFLTHKRIIESTHVRQKCVDKMIEWIKTDVEKSKGNGGTGEIQLDYFLFVVAFNTVGNLTLSRDVTGTITKLDKMSDFFEAFLMFLELIGKPNVADFFPLLKWMDPQGIKKNTTKYLEKLIRFSSEIVKERIAEKESGMVIRERDDFLDALLDEGEVYDDGPDKLSLKNIAILLLNNKHHNRMGNELVRHPKSMKKIQDEIDQVIGRTRKVEETDLTQLPYLQAVVKEILRLHPAAPLLVPRNSMEDTKYMGYFVPKNTQIFVNAWAIHRNPTLWPDPMSFKPERFLDSDIDFNGQDYQMIPFGSGRRSCLGLTLVHRMVSLTIASLLQTFDWKLGDGTKAEELDMREMTGFTLRKKVPLKVIPCLRE</sequence>
<evidence type="ECO:0000256" key="2">
    <source>
        <dbReference type="ARBA" id="ARBA00004167"/>
    </source>
</evidence>
<dbReference type="GO" id="GO:0046872">
    <property type="term" value="F:metal ion binding"/>
    <property type="evidence" value="ECO:0007669"/>
    <property type="project" value="UniProtKB-KW"/>
</dbReference>
<evidence type="ECO:0008006" key="14">
    <source>
        <dbReference type="Google" id="ProtNLM"/>
    </source>
</evidence>
<gene>
    <name evidence="12" type="ORF">CASFOL_013469</name>
</gene>
<evidence type="ECO:0000256" key="5">
    <source>
        <dbReference type="ARBA" id="ARBA00022723"/>
    </source>
</evidence>
<dbReference type="Pfam" id="PF00067">
    <property type="entry name" value="p450"/>
    <property type="match status" value="2"/>
</dbReference>
<dbReference type="Gene3D" id="1.10.630.10">
    <property type="entry name" value="Cytochrome P450"/>
    <property type="match status" value="1"/>
</dbReference>
<dbReference type="PANTHER" id="PTHR47950:SF15">
    <property type="entry name" value="CYTOCHROME P450"/>
    <property type="match status" value="1"/>
</dbReference>
<feature type="signal peptide" evidence="11">
    <location>
        <begin position="1"/>
        <end position="20"/>
    </location>
</feature>
<comment type="similarity">
    <text evidence="3 10">Belongs to the cytochrome P450 family.</text>
</comment>
<dbReference type="PROSITE" id="PS00086">
    <property type="entry name" value="CYTOCHROME_P450"/>
    <property type="match status" value="1"/>
</dbReference>
<proteinExistence type="inferred from homology"/>
<evidence type="ECO:0000256" key="11">
    <source>
        <dbReference type="SAM" id="SignalP"/>
    </source>
</evidence>
<comment type="cofactor">
    <cofactor evidence="1 9">
        <name>heme</name>
        <dbReference type="ChEBI" id="CHEBI:30413"/>
    </cofactor>
</comment>
<evidence type="ECO:0000256" key="6">
    <source>
        <dbReference type="ARBA" id="ARBA00023002"/>
    </source>
</evidence>
<dbReference type="PRINTS" id="PR00463">
    <property type="entry name" value="EP450I"/>
</dbReference>
<reference evidence="13" key="1">
    <citation type="journal article" date="2024" name="IScience">
        <title>Strigolactones Initiate the Formation of Haustorium-like Structures in Castilleja.</title>
        <authorList>
            <person name="Buerger M."/>
            <person name="Peterson D."/>
            <person name="Chory J."/>
        </authorList>
    </citation>
    <scope>NUCLEOTIDE SEQUENCE [LARGE SCALE GENOMIC DNA]</scope>
</reference>
<keyword evidence="5 9" id="KW-0479">Metal-binding</keyword>
<dbReference type="GO" id="GO:0004497">
    <property type="term" value="F:monooxygenase activity"/>
    <property type="evidence" value="ECO:0007669"/>
    <property type="project" value="UniProtKB-KW"/>
</dbReference>
<dbReference type="PRINTS" id="PR00385">
    <property type="entry name" value="P450"/>
</dbReference>
<dbReference type="GO" id="GO:0016705">
    <property type="term" value="F:oxidoreductase activity, acting on paired donors, with incorporation or reduction of molecular oxygen"/>
    <property type="evidence" value="ECO:0007669"/>
    <property type="project" value="UniProtKB-ARBA"/>
</dbReference>
<dbReference type="CDD" id="cd11073">
    <property type="entry name" value="CYP76-like"/>
    <property type="match status" value="1"/>
</dbReference>
<evidence type="ECO:0000313" key="13">
    <source>
        <dbReference type="Proteomes" id="UP001632038"/>
    </source>
</evidence>
<name>A0ABD3DNZ2_9LAMI</name>
<dbReference type="Proteomes" id="UP001632038">
    <property type="component" value="Unassembled WGS sequence"/>
</dbReference>
<dbReference type="PANTHER" id="PTHR47950">
    <property type="entry name" value="CYTOCHROME P450, FAMILY 76, SUBFAMILY C, POLYPEPTIDE 5-RELATED"/>
    <property type="match status" value="1"/>
</dbReference>
<dbReference type="SUPFAM" id="SSF48264">
    <property type="entry name" value="Cytochrome P450"/>
    <property type="match status" value="1"/>
</dbReference>
<organism evidence="12 13">
    <name type="scientific">Castilleja foliolosa</name>
    <dbReference type="NCBI Taxonomy" id="1961234"/>
    <lineage>
        <taxon>Eukaryota</taxon>
        <taxon>Viridiplantae</taxon>
        <taxon>Streptophyta</taxon>
        <taxon>Embryophyta</taxon>
        <taxon>Tracheophyta</taxon>
        <taxon>Spermatophyta</taxon>
        <taxon>Magnoliopsida</taxon>
        <taxon>eudicotyledons</taxon>
        <taxon>Gunneridae</taxon>
        <taxon>Pentapetalae</taxon>
        <taxon>asterids</taxon>
        <taxon>lamiids</taxon>
        <taxon>Lamiales</taxon>
        <taxon>Orobanchaceae</taxon>
        <taxon>Pedicularideae</taxon>
        <taxon>Castillejinae</taxon>
        <taxon>Castilleja</taxon>
    </lineage>
</organism>
<keyword evidence="13" id="KW-1185">Reference proteome</keyword>
<feature type="binding site" description="axial binding residue" evidence="9">
    <location>
        <position position="540"/>
    </location>
    <ligand>
        <name>heme</name>
        <dbReference type="ChEBI" id="CHEBI:30413"/>
    </ligand>
    <ligandPart>
        <name>Fe</name>
        <dbReference type="ChEBI" id="CHEBI:18248"/>
    </ligandPart>
</feature>
<dbReference type="InterPro" id="IPR036396">
    <property type="entry name" value="Cyt_P450_sf"/>
</dbReference>
<evidence type="ECO:0000256" key="1">
    <source>
        <dbReference type="ARBA" id="ARBA00001971"/>
    </source>
</evidence>
<dbReference type="EMBL" id="JAVIJP010000016">
    <property type="protein sequence ID" value="KAL3642654.1"/>
    <property type="molecule type" value="Genomic_DNA"/>
</dbReference>
<dbReference type="GO" id="GO:0016020">
    <property type="term" value="C:membrane"/>
    <property type="evidence" value="ECO:0007669"/>
    <property type="project" value="UniProtKB-SubCell"/>
</dbReference>
<dbReference type="InterPro" id="IPR017972">
    <property type="entry name" value="Cyt_P450_CS"/>
</dbReference>
<dbReference type="AlphaFoldDB" id="A0ABD3DNZ2"/>
<keyword evidence="4 9" id="KW-0349">Heme</keyword>
<evidence type="ECO:0000256" key="4">
    <source>
        <dbReference type="ARBA" id="ARBA00022617"/>
    </source>
</evidence>
<dbReference type="FunFam" id="1.10.630.10:FF:000126">
    <property type="entry name" value="Predicted protein"/>
    <property type="match status" value="1"/>
</dbReference>
<keyword evidence="7 9" id="KW-0408">Iron</keyword>